<accession>A0ABS6VZV5</accession>
<name>A0ABS6VZV5_9FLAO</name>
<gene>
    <name evidence="1" type="ORF">KW502_04910</name>
</gene>
<evidence type="ECO:0000313" key="1">
    <source>
        <dbReference type="EMBL" id="MBW2961133.1"/>
    </source>
</evidence>
<reference evidence="1 2" key="1">
    <citation type="submission" date="2021-07" db="EMBL/GenBank/DDBJ databases">
        <title>Mesonia aestuariivivens sp. nov., isolated from a tidal flat.</title>
        <authorList>
            <person name="Kim Y.-O."/>
            <person name="Yoon J.-H."/>
        </authorList>
    </citation>
    <scope>NUCLEOTIDE SEQUENCE [LARGE SCALE GENOMIC DNA]</scope>
    <source>
        <strain evidence="1 2">JHPTF-M18</strain>
    </source>
</reference>
<keyword evidence="2" id="KW-1185">Reference proteome</keyword>
<comment type="caution">
    <text evidence="1">The sequence shown here is derived from an EMBL/GenBank/DDBJ whole genome shotgun (WGS) entry which is preliminary data.</text>
</comment>
<protein>
    <submittedName>
        <fullName evidence="1">Uncharacterized protein</fullName>
    </submittedName>
</protein>
<dbReference type="InterPro" id="IPR046601">
    <property type="entry name" value="DUF6660"/>
</dbReference>
<dbReference type="Pfam" id="PF20365">
    <property type="entry name" value="DUF6660"/>
    <property type="match status" value="1"/>
</dbReference>
<dbReference type="Proteomes" id="UP000719267">
    <property type="component" value="Unassembled WGS sequence"/>
</dbReference>
<organism evidence="1 2">
    <name type="scientific">Mesonia aestuariivivens</name>
    <dbReference type="NCBI Taxonomy" id="2796128"/>
    <lineage>
        <taxon>Bacteria</taxon>
        <taxon>Pseudomonadati</taxon>
        <taxon>Bacteroidota</taxon>
        <taxon>Flavobacteriia</taxon>
        <taxon>Flavobacteriales</taxon>
        <taxon>Flavobacteriaceae</taxon>
        <taxon>Mesonia</taxon>
    </lineage>
</organism>
<proteinExistence type="predicted"/>
<dbReference type="EMBL" id="JAHWDF010000004">
    <property type="protein sequence ID" value="MBW2961133.1"/>
    <property type="molecule type" value="Genomic_DNA"/>
</dbReference>
<dbReference type="RefSeq" id="WP_219039416.1">
    <property type="nucleotide sequence ID" value="NZ_JAHWDF010000004.1"/>
</dbReference>
<evidence type="ECO:0000313" key="2">
    <source>
        <dbReference type="Proteomes" id="UP000719267"/>
    </source>
</evidence>
<sequence>MKILLTILSIYILGLNFIPCEDSITDIQEPTLAQATTSQDHENHQHSEDFCSPFCQCHCCHIHVIDFHFTEFQTIAQKISTQNFIPFENLGQEIHNRILQPPRNA</sequence>